<dbReference type="Proteomes" id="UP001151760">
    <property type="component" value="Unassembled WGS sequence"/>
</dbReference>
<dbReference type="EMBL" id="BQNB010014131">
    <property type="protein sequence ID" value="GJT24381.1"/>
    <property type="molecule type" value="Genomic_DNA"/>
</dbReference>
<reference evidence="2" key="2">
    <citation type="submission" date="2022-01" db="EMBL/GenBank/DDBJ databases">
        <authorList>
            <person name="Yamashiro T."/>
            <person name="Shiraishi A."/>
            <person name="Satake H."/>
            <person name="Nakayama K."/>
        </authorList>
    </citation>
    <scope>NUCLEOTIDE SEQUENCE</scope>
</reference>
<evidence type="ECO:0000256" key="1">
    <source>
        <dbReference type="SAM" id="MobiDB-lite"/>
    </source>
</evidence>
<evidence type="ECO:0000313" key="2">
    <source>
        <dbReference type="EMBL" id="GJT24381.1"/>
    </source>
</evidence>
<feature type="compositionally biased region" description="Polar residues" evidence="1">
    <location>
        <begin position="89"/>
        <end position="99"/>
    </location>
</feature>
<organism evidence="2 3">
    <name type="scientific">Tanacetum coccineum</name>
    <dbReference type="NCBI Taxonomy" id="301880"/>
    <lineage>
        <taxon>Eukaryota</taxon>
        <taxon>Viridiplantae</taxon>
        <taxon>Streptophyta</taxon>
        <taxon>Embryophyta</taxon>
        <taxon>Tracheophyta</taxon>
        <taxon>Spermatophyta</taxon>
        <taxon>Magnoliopsida</taxon>
        <taxon>eudicotyledons</taxon>
        <taxon>Gunneridae</taxon>
        <taxon>Pentapetalae</taxon>
        <taxon>asterids</taxon>
        <taxon>campanulids</taxon>
        <taxon>Asterales</taxon>
        <taxon>Asteraceae</taxon>
        <taxon>Asteroideae</taxon>
        <taxon>Anthemideae</taxon>
        <taxon>Anthemidinae</taxon>
        <taxon>Tanacetum</taxon>
    </lineage>
</organism>
<sequence length="154" mass="16470">METITTHSDEDVISQNGSLRISSDPSLSSGPSGQLKSGLLQPTKSRKVVPPGTSLSTTIAQDAPSTSASSSTSDIHLPVQQQEMHKNPFQKTTQSSNVLPPSHNLVTRDPCSAQSSSGNVNAAEPNQVNYPPDHIRRWTKDHPLDNIVGNPSRP</sequence>
<feature type="compositionally biased region" description="Low complexity" evidence="1">
    <location>
        <begin position="17"/>
        <end position="40"/>
    </location>
</feature>
<proteinExistence type="predicted"/>
<evidence type="ECO:0000313" key="3">
    <source>
        <dbReference type="Proteomes" id="UP001151760"/>
    </source>
</evidence>
<feature type="region of interest" description="Disordered" evidence="1">
    <location>
        <begin position="1"/>
        <end position="154"/>
    </location>
</feature>
<accession>A0ABQ5CBC5</accession>
<feature type="compositionally biased region" description="Polar residues" evidence="1">
    <location>
        <begin position="112"/>
        <end position="129"/>
    </location>
</feature>
<gene>
    <name evidence="2" type="ORF">Tco_0894318</name>
</gene>
<feature type="compositionally biased region" description="Basic and acidic residues" evidence="1">
    <location>
        <begin position="133"/>
        <end position="144"/>
    </location>
</feature>
<feature type="compositionally biased region" description="Polar residues" evidence="1">
    <location>
        <begin position="53"/>
        <end position="64"/>
    </location>
</feature>
<name>A0ABQ5CBC5_9ASTR</name>
<comment type="caution">
    <text evidence="2">The sequence shown here is derived from an EMBL/GenBank/DDBJ whole genome shotgun (WGS) entry which is preliminary data.</text>
</comment>
<protein>
    <submittedName>
        <fullName evidence="2">Uncharacterized protein</fullName>
    </submittedName>
</protein>
<reference evidence="2" key="1">
    <citation type="journal article" date="2022" name="Int. J. Mol. Sci.">
        <title>Draft Genome of Tanacetum Coccineum: Genomic Comparison of Closely Related Tanacetum-Family Plants.</title>
        <authorList>
            <person name="Yamashiro T."/>
            <person name="Shiraishi A."/>
            <person name="Nakayama K."/>
            <person name="Satake H."/>
        </authorList>
    </citation>
    <scope>NUCLEOTIDE SEQUENCE</scope>
</reference>
<keyword evidence="3" id="KW-1185">Reference proteome</keyword>